<comment type="similarity">
    <text evidence="1">Belongs to the cycloisomerase 2 family.</text>
</comment>
<evidence type="ECO:0000256" key="3">
    <source>
        <dbReference type="SAM" id="SignalP"/>
    </source>
</evidence>
<dbReference type="AlphaFoldDB" id="A0A7K1TYE5"/>
<dbReference type="InterPro" id="IPR050282">
    <property type="entry name" value="Cycloisomerase_2"/>
</dbReference>
<dbReference type="PANTHER" id="PTHR30344:SF1">
    <property type="entry name" value="6-PHOSPHOGLUCONOLACTONASE"/>
    <property type="match status" value="1"/>
</dbReference>
<sequence length="378" mass="41395">MIRLLLAYTILLTPGITMAQTDTTKEKFLLVGTYTKNEEEGINVYAFNTSTGTLRYVSTAKNVDNPSYLVIAPDHKHVYSVNEGADKNAGVSAFEWDTTSGQLTFLNKQPSGGDAPCYISTDLDGKYVIVGNYNGGSLSVLPVRPDGKIDAPVQTIEHTGKSANKERQEKPHVHCVVFGPNHTYLYVPDLGIDQVAIYAYKQGDVQPLVPADPGFSPFPPGSGPRHIVFHENNKWAYVIHELDGKVTAFRYDNGKLVPFQAISTLPENYKGQPSGADIHISPDGKFLYASNRGKLNNIVIYSIDKKTGTLTKKGEQSSGGKTPRNFMIDPSGEFLLAANQDSDNVVVFKRNKITGLLKKTNQEVKLPKPVCLKMIGSN</sequence>
<evidence type="ECO:0000256" key="2">
    <source>
        <dbReference type="ARBA" id="ARBA00022526"/>
    </source>
</evidence>
<evidence type="ECO:0000256" key="1">
    <source>
        <dbReference type="ARBA" id="ARBA00005564"/>
    </source>
</evidence>
<evidence type="ECO:0000313" key="5">
    <source>
        <dbReference type="Proteomes" id="UP000461730"/>
    </source>
</evidence>
<keyword evidence="3" id="KW-0732">Signal</keyword>
<proteinExistence type="inferred from homology"/>
<reference evidence="4 5" key="1">
    <citation type="submission" date="2019-12" db="EMBL/GenBank/DDBJ databases">
        <title>Chitinophaga sp. strain ysch24 (GDMCC 1.1355), whole genome shotgun sequence.</title>
        <authorList>
            <person name="Zhang X."/>
        </authorList>
    </citation>
    <scope>NUCLEOTIDE SEQUENCE [LARGE SCALE GENOMIC DNA]</scope>
    <source>
        <strain evidence="5">ysch24</strain>
    </source>
</reference>
<dbReference type="FunFam" id="2.130.10.10:FF:000306">
    <property type="entry name" value="3-carboxymuconate cyclase"/>
    <property type="match status" value="1"/>
</dbReference>
<dbReference type="GO" id="GO:0017057">
    <property type="term" value="F:6-phosphogluconolactonase activity"/>
    <property type="evidence" value="ECO:0007669"/>
    <property type="project" value="TreeGrafter"/>
</dbReference>
<dbReference type="InterPro" id="IPR011048">
    <property type="entry name" value="Haem_d1_sf"/>
</dbReference>
<feature type="signal peptide" evidence="3">
    <location>
        <begin position="1"/>
        <end position="19"/>
    </location>
</feature>
<dbReference type="Pfam" id="PF10282">
    <property type="entry name" value="Lactonase"/>
    <property type="match status" value="1"/>
</dbReference>
<comment type="caution">
    <text evidence="4">The sequence shown here is derived from an EMBL/GenBank/DDBJ whole genome shotgun (WGS) entry which is preliminary data.</text>
</comment>
<dbReference type="RefSeq" id="WP_157304546.1">
    <property type="nucleotide sequence ID" value="NZ_WRXN01000001.1"/>
</dbReference>
<dbReference type="GO" id="GO:0006006">
    <property type="term" value="P:glucose metabolic process"/>
    <property type="evidence" value="ECO:0007669"/>
    <property type="project" value="UniProtKB-KW"/>
</dbReference>
<name>A0A7K1TYE5_9BACT</name>
<feature type="chain" id="PRO_5029718674" evidence="3">
    <location>
        <begin position="20"/>
        <end position="378"/>
    </location>
</feature>
<organism evidence="4 5">
    <name type="scientific">Chitinophaga tropicalis</name>
    <dbReference type="NCBI Taxonomy" id="2683588"/>
    <lineage>
        <taxon>Bacteria</taxon>
        <taxon>Pseudomonadati</taxon>
        <taxon>Bacteroidota</taxon>
        <taxon>Chitinophagia</taxon>
        <taxon>Chitinophagales</taxon>
        <taxon>Chitinophagaceae</taxon>
        <taxon>Chitinophaga</taxon>
    </lineage>
</organism>
<accession>A0A7K1TYE5</accession>
<dbReference type="InterPro" id="IPR019405">
    <property type="entry name" value="Lactonase_7-beta_prop"/>
</dbReference>
<gene>
    <name evidence="4" type="ORF">GO493_02605</name>
</gene>
<keyword evidence="2" id="KW-0313">Glucose metabolism</keyword>
<protein>
    <submittedName>
        <fullName evidence="4">Beta-propeller fold lactonase family protein</fullName>
    </submittedName>
</protein>
<dbReference type="GO" id="GO:0005829">
    <property type="term" value="C:cytosol"/>
    <property type="evidence" value="ECO:0007669"/>
    <property type="project" value="TreeGrafter"/>
</dbReference>
<dbReference type="Gene3D" id="2.130.10.10">
    <property type="entry name" value="YVTN repeat-like/Quinoprotein amine dehydrogenase"/>
    <property type="match status" value="1"/>
</dbReference>
<dbReference type="SUPFAM" id="SSF51004">
    <property type="entry name" value="C-terminal (heme d1) domain of cytochrome cd1-nitrite reductase"/>
    <property type="match status" value="1"/>
</dbReference>
<dbReference type="EMBL" id="WRXN01000001">
    <property type="protein sequence ID" value="MVT07137.1"/>
    <property type="molecule type" value="Genomic_DNA"/>
</dbReference>
<keyword evidence="5" id="KW-1185">Reference proteome</keyword>
<dbReference type="Proteomes" id="UP000461730">
    <property type="component" value="Unassembled WGS sequence"/>
</dbReference>
<keyword evidence="2" id="KW-0119">Carbohydrate metabolism</keyword>
<dbReference type="InterPro" id="IPR015943">
    <property type="entry name" value="WD40/YVTN_repeat-like_dom_sf"/>
</dbReference>
<evidence type="ECO:0000313" key="4">
    <source>
        <dbReference type="EMBL" id="MVT07137.1"/>
    </source>
</evidence>
<dbReference type="PANTHER" id="PTHR30344">
    <property type="entry name" value="6-PHOSPHOGLUCONOLACTONASE-RELATED"/>
    <property type="match status" value="1"/>
</dbReference>